<dbReference type="Proteomes" id="UP000076021">
    <property type="component" value="Chromosome"/>
</dbReference>
<dbReference type="KEGG" id="rst:ATY39_13605"/>
<dbReference type="AlphaFoldDB" id="A0A143HF54"/>
<dbReference type="EMBL" id="CP014806">
    <property type="protein sequence ID" value="AMX00355.1"/>
    <property type="molecule type" value="Genomic_DNA"/>
</dbReference>
<evidence type="ECO:0000313" key="2">
    <source>
        <dbReference type="Proteomes" id="UP000076021"/>
    </source>
</evidence>
<sequence>MFGYFKVHLKIDYYSEIDLLVDVGLPKNKRSLSLVADLEVLELFLLNIDRKAVIRVVLYSRNNKLKLEYYQKFKQVCSKYNLKHGIV</sequence>
<evidence type="ECO:0000313" key="1">
    <source>
        <dbReference type="EMBL" id="AMX00355.1"/>
    </source>
</evidence>
<gene>
    <name evidence="1" type="ORF">ATY39_13605</name>
</gene>
<reference evidence="1 2" key="1">
    <citation type="journal article" date="2016" name="Genome Announc.">
        <title>Whole-Genome Sequence of Rummeliibacillus stabekisii Strain PP9 Isolated from Antarctic Soil.</title>
        <authorList>
            <person name="da Mota F.F."/>
            <person name="Vollu R.E."/>
            <person name="Jurelevicius D."/>
            <person name="Seldin L."/>
        </authorList>
    </citation>
    <scope>NUCLEOTIDE SEQUENCE [LARGE SCALE GENOMIC DNA]</scope>
    <source>
        <strain evidence="1 2">PP9</strain>
    </source>
</reference>
<name>A0A143HF54_9BACL</name>
<proteinExistence type="predicted"/>
<reference evidence="2" key="2">
    <citation type="submission" date="2016-03" db="EMBL/GenBank/DDBJ databases">
        <authorList>
            <person name="Ploux O."/>
        </authorList>
    </citation>
    <scope>NUCLEOTIDE SEQUENCE [LARGE SCALE GENOMIC DNA]</scope>
    <source>
        <strain evidence="2">PP9</strain>
    </source>
</reference>
<protein>
    <submittedName>
        <fullName evidence="1">Uncharacterized protein</fullName>
    </submittedName>
</protein>
<accession>A0A143HF54</accession>
<keyword evidence="2" id="KW-1185">Reference proteome</keyword>
<organism evidence="1 2">
    <name type="scientific">Rummeliibacillus stabekisii</name>
    <dbReference type="NCBI Taxonomy" id="241244"/>
    <lineage>
        <taxon>Bacteria</taxon>
        <taxon>Bacillati</taxon>
        <taxon>Bacillota</taxon>
        <taxon>Bacilli</taxon>
        <taxon>Bacillales</taxon>
        <taxon>Caryophanaceae</taxon>
        <taxon>Rummeliibacillus</taxon>
    </lineage>
</organism>